<proteinExistence type="predicted"/>
<dbReference type="GO" id="GO:0007166">
    <property type="term" value="P:cell surface receptor signaling pathway"/>
    <property type="evidence" value="ECO:0007669"/>
    <property type="project" value="InterPro"/>
</dbReference>
<name>A0AAD7B284_9AGAR</name>
<dbReference type="PANTHER" id="PTHR47691">
    <property type="entry name" value="REGULATOR-RELATED"/>
    <property type="match status" value="1"/>
</dbReference>
<dbReference type="InterPro" id="IPR027417">
    <property type="entry name" value="P-loop_NTPase"/>
</dbReference>
<dbReference type="GO" id="GO:0016787">
    <property type="term" value="F:hydrolase activity"/>
    <property type="evidence" value="ECO:0007669"/>
    <property type="project" value="UniProtKB-KW"/>
</dbReference>
<dbReference type="InterPro" id="IPR049052">
    <property type="entry name" value="nSTAND1"/>
</dbReference>
<dbReference type="AlphaFoldDB" id="A0AAD7B284"/>
<accession>A0AAD7B284</accession>
<dbReference type="SUPFAM" id="SSF52540">
    <property type="entry name" value="P-loop containing nucleoside triphosphate hydrolases"/>
    <property type="match status" value="1"/>
</dbReference>
<dbReference type="EMBL" id="JARKIF010000050">
    <property type="protein sequence ID" value="KAJ7607371.1"/>
    <property type="molecule type" value="Genomic_DNA"/>
</dbReference>
<keyword evidence="3" id="KW-1185">Reference proteome</keyword>
<dbReference type="PRINTS" id="PR00364">
    <property type="entry name" value="DISEASERSIST"/>
</dbReference>
<reference evidence="2" key="1">
    <citation type="submission" date="2023-03" db="EMBL/GenBank/DDBJ databases">
        <title>Massive genome expansion in bonnet fungi (Mycena s.s.) driven by repeated elements and novel gene families across ecological guilds.</title>
        <authorList>
            <consortium name="Lawrence Berkeley National Laboratory"/>
            <person name="Harder C.B."/>
            <person name="Miyauchi S."/>
            <person name="Viragh M."/>
            <person name="Kuo A."/>
            <person name="Thoen E."/>
            <person name="Andreopoulos B."/>
            <person name="Lu D."/>
            <person name="Skrede I."/>
            <person name="Drula E."/>
            <person name="Henrissat B."/>
            <person name="Morin E."/>
            <person name="Kohler A."/>
            <person name="Barry K."/>
            <person name="LaButti K."/>
            <person name="Morin E."/>
            <person name="Salamov A."/>
            <person name="Lipzen A."/>
            <person name="Mereny Z."/>
            <person name="Hegedus B."/>
            <person name="Baldrian P."/>
            <person name="Stursova M."/>
            <person name="Weitz H."/>
            <person name="Taylor A."/>
            <person name="Grigoriev I.V."/>
            <person name="Nagy L.G."/>
            <person name="Martin F."/>
            <person name="Kauserud H."/>
        </authorList>
    </citation>
    <scope>NUCLEOTIDE SEQUENCE</scope>
    <source>
        <strain evidence="2">9284</strain>
    </source>
</reference>
<gene>
    <name evidence="2" type="ORF">FB45DRAFT_430036</name>
</gene>
<feature type="domain" description="Novel STAND NTPase 1" evidence="1">
    <location>
        <begin position="208"/>
        <end position="345"/>
    </location>
</feature>
<comment type="caution">
    <text evidence="2">The sequence shown here is derived from an EMBL/GenBank/DDBJ whole genome shotgun (WGS) entry which is preliminary data.</text>
</comment>
<sequence length="645" mass="70754">MPKIFSPIIPQATATVAASVLYRIKTAATGLRLLGETSSIPYVKVVAGVSLLIVETIQGQKAVKGEHGSLVEKIDHLLAVVTELCLKAPANAFSPSLLEALSKFLETLQKVESYLRAREVGRFKLFFQQQEKAARLVECRTGLDEALGAFTTHLGAAGMKNLANMHVDAEHRQAELLKMVSDTSSMTESSINSPSFVGSSIIPPGPPHIFHGRQAEVKALVDQLQQDSPRIVLLGPGGIGKTSLAKNAIHDPNVIAKYPDRYFVPCDCAETVDDLVLAVAAVLGLELRGKLSQAVLKSLASKSGCLLVLDNFETPWEPIANRPKVEEFISRLADMPNVALLVTMRGKERPSNVLWTRPFIPPLELLSRDAAYSTFMDITDANEQDATHIPELLSLSGNLPLAVTLVASVACLDGCETVLLRWKADERTSPLCGGFDKHTGLDTSLQISLSSPRMTSPPGALQLLSLLSLLPDGISNADLNCHSLLIYDILEAKSTLLRTSLAYMCTTRLKVLAPVREIIRRTHPPAPGLLKPFWTRLDGLLNLWRTYQMPSADLAPRLLKDLGNFISLLRYEAELAQGNDLNDVMYRIFNLEGFVREVHSVAPFRADIGRYMERVNDDRLKGYHIFYLSNTMEDVPLTEAPALIE</sequence>
<keyword evidence="2" id="KW-0378">Hydrolase</keyword>
<dbReference type="Gene3D" id="3.40.50.300">
    <property type="entry name" value="P-loop containing nucleotide triphosphate hydrolases"/>
    <property type="match status" value="1"/>
</dbReference>
<dbReference type="Pfam" id="PF20703">
    <property type="entry name" value="nSTAND1"/>
    <property type="match status" value="1"/>
</dbReference>
<evidence type="ECO:0000313" key="2">
    <source>
        <dbReference type="EMBL" id="KAJ7607371.1"/>
    </source>
</evidence>
<evidence type="ECO:0000313" key="3">
    <source>
        <dbReference type="Proteomes" id="UP001221142"/>
    </source>
</evidence>
<dbReference type="CDD" id="cd21037">
    <property type="entry name" value="MLKL_NTD"/>
    <property type="match status" value="1"/>
</dbReference>
<dbReference type="InterPro" id="IPR036537">
    <property type="entry name" value="Adaptor_Cbl_N_dom_sf"/>
</dbReference>
<dbReference type="PANTHER" id="PTHR47691:SF3">
    <property type="entry name" value="HTH-TYPE TRANSCRIPTIONAL REGULATOR RV0890C-RELATED"/>
    <property type="match status" value="1"/>
</dbReference>
<dbReference type="Gene3D" id="1.20.930.20">
    <property type="entry name" value="Adaptor protein Cbl, N-terminal domain"/>
    <property type="match status" value="1"/>
</dbReference>
<dbReference type="InterPro" id="IPR059179">
    <property type="entry name" value="MLKL-like_MCAfunc"/>
</dbReference>
<dbReference type="Proteomes" id="UP001221142">
    <property type="component" value="Unassembled WGS sequence"/>
</dbReference>
<evidence type="ECO:0000259" key="1">
    <source>
        <dbReference type="Pfam" id="PF20703"/>
    </source>
</evidence>
<protein>
    <submittedName>
        <fullName evidence="2">P-loop containing nucleoside triphosphate hydrolase protein</fullName>
    </submittedName>
</protein>
<organism evidence="2 3">
    <name type="scientific">Roridomyces roridus</name>
    <dbReference type="NCBI Taxonomy" id="1738132"/>
    <lineage>
        <taxon>Eukaryota</taxon>
        <taxon>Fungi</taxon>
        <taxon>Dikarya</taxon>
        <taxon>Basidiomycota</taxon>
        <taxon>Agaricomycotina</taxon>
        <taxon>Agaricomycetes</taxon>
        <taxon>Agaricomycetidae</taxon>
        <taxon>Agaricales</taxon>
        <taxon>Marasmiineae</taxon>
        <taxon>Mycenaceae</taxon>
        <taxon>Roridomyces</taxon>
    </lineage>
</organism>